<feature type="transmembrane region" description="Helical" evidence="10">
    <location>
        <begin position="225"/>
        <end position="242"/>
    </location>
</feature>
<dbReference type="InterPro" id="IPR000537">
    <property type="entry name" value="UbiA_prenyltransferase"/>
</dbReference>
<comment type="miscellaneous">
    <text evidence="10">Carbon 2 of the heme B porphyrin ring is defined according to the Fischer nomenclature.</text>
</comment>
<feature type="transmembrane region" description="Helical" evidence="10">
    <location>
        <begin position="150"/>
        <end position="170"/>
    </location>
</feature>
<feature type="transmembrane region" description="Helical" evidence="10">
    <location>
        <begin position="126"/>
        <end position="143"/>
    </location>
</feature>
<keyword evidence="4 10" id="KW-0808">Transferase</keyword>
<dbReference type="GO" id="GO:0008495">
    <property type="term" value="F:protoheme IX farnesyltransferase activity"/>
    <property type="evidence" value="ECO:0007669"/>
    <property type="project" value="UniProtKB-UniRule"/>
</dbReference>
<feature type="transmembrane region" description="Helical" evidence="10">
    <location>
        <begin position="21"/>
        <end position="41"/>
    </location>
</feature>
<comment type="pathway">
    <text evidence="2 10">Porphyrin-containing compound metabolism; heme O biosynthesis; heme O from protoheme: step 1/1.</text>
</comment>
<dbReference type="InterPro" id="IPR006369">
    <property type="entry name" value="Protohaem_IX_farnesylTrfase"/>
</dbReference>
<comment type="subcellular location">
    <subcellularLocation>
        <location evidence="1 10">Cell membrane</location>
        <topology evidence="1 10">Multi-pass membrane protein</topology>
    </subcellularLocation>
</comment>
<evidence type="ECO:0000313" key="12">
    <source>
        <dbReference type="Proteomes" id="UP000308230"/>
    </source>
</evidence>
<evidence type="ECO:0000256" key="6">
    <source>
        <dbReference type="ARBA" id="ARBA00022989"/>
    </source>
</evidence>
<dbReference type="GO" id="GO:0048034">
    <property type="term" value="P:heme O biosynthetic process"/>
    <property type="evidence" value="ECO:0007669"/>
    <property type="project" value="UniProtKB-UniRule"/>
</dbReference>
<evidence type="ECO:0000256" key="3">
    <source>
        <dbReference type="ARBA" id="ARBA00022475"/>
    </source>
</evidence>
<comment type="subunit">
    <text evidence="10">Interacts with CtaA.</text>
</comment>
<dbReference type="InterPro" id="IPR044878">
    <property type="entry name" value="UbiA_sf"/>
</dbReference>
<dbReference type="GO" id="GO:0005886">
    <property type="term" value="C:plasma membrane"/>
    <property type="evidence" value="ECO:0007669"/>
    <property type="project" value="UniProtKB-SubCell"/>
</dbReference>
<evidence type="ECO:0000256" key="9">
    <source>
        <dbReference type="ARBA" id="ARBA00047690"/>
    </source>
</evidence>
<dbReference type="OrthoDB" id="9814417at2"/>
<evidence type="ECO:0000256" key="7">
    <source>
        <dbReference type="ARBA" id="ARBA00023133"/>
    </source>
</evidence>
<evidence type="ECO:0000256" key="2">
    <source>
        <dbReference type="ARBA" id="ARBA00004919"/>
    </source>
</evidence>
<dbReference type="Gene3D" id="1.10.357.140">
    <property type="entry name" value="UbiA prenyltransferase"/>
    <property type="match status" value="1"/>
</dbReference>
<feature type="transmembrane region" description="Helical" evidence="10">
    <location>
        <begin position="98"/>
        <end position="120"/>
    </location>
</feature>
<dbReference type="InterPro" id="IPR030470">
    <property type="entry name" value="UbiA_prenylTrfase_CS"/>
</dbReference>
<protein>
    <recommendedName>
        <fullName evidence="10">Protoheme IX farnesyltransferase</fullName>
        <ecNumber evidence="10">2.5.1.141</ecNumber>
    </recommendedName>
    <alternativeName>
        <fullName evidence="10">Heme B farnesyltransferase</fullName>
    </alternativeName>
    <alternativeName>
        <fullName evidence="10">Heme O synthase</fullName>
    </alternativeName>
</protein>
<feature type="transmembrane region" description="Helical" evidence="10">
    <location>
        <begin position="53"/>
        <end position="77"/>
    </location>
</feature>
<feature type="transmembrane region" description="Helical" evidence="10">
    <location>
        <begin position="248"/>
        <end position="266"/>
    </location>
</feature>
<dbReference type="NCBIfam" id="TIGR01473">
    <property type="entry name" value="cyoE_ctaB"/>
    <property type="match status" value="1"/>
</dbReference>
<dbReference type="PROSITE" id="PS00943">
    <property type="entry name" value="UBIA"/>
    <property type="match status" value="1"/>
</dbReference>
<evidence type="ECO:0000256" key="4">
    <source>
        <dbReference type="ARBA" id="ARBA00022679"/>
    </source>
</evidence>
<evidence type="ECO:0000256" key="8">
    <source>
        <dbReference type="ARBA" id="ARBA00023136"/>
    </source>
</evidence>
<dbReference type="FunFam" id="1.10.357.140:FF:000001">
    <property type="entry name" value="Protoheme IX farnesyltransferase"/>
    <property type="match status" value="1"/>
</dbReference>
<dbReference type="Pfam" id="PF01040">
    <property type="entry name" value="UbiA"/>
    <property type="match status" value="1"/>
</dbReference>
<evidence type="ECO:0000256" key="5">
    <source>
        <dbReference type="ARBA" id="ARBA00022692"/>
    </source>
</evidence>
<name>A0A5R9FAS1_9BACL</name>
<evidence type="ECO:0000313" key="11">
    <source>
        <dbReference type="EMBL" id="TLS37973.1"/>
    </source>
</evidence>
<keyword evidence="8 10" id="KW-0472">Membrane</keyword>
<dbReference type="PANTHER" id="PTHR43448">
    <property type="entry name" value="PROTOHEME IX FARNESYLTRANSFERASE, MITOCHONDRIAL"/>
    <property type="match status" value="1"/>
</dbReference>
<evidence type="ECO:0000256" key="1">
    <source>
        <dbReference type="ARBA" id="ARBA00004651"/>
    </source>
</evidence>
<comment type="catalytic activity">
    <reaction evidence="9 10">
        <text>heme b + (2E,6E)-farnesyl diphosphate + H2O = Fe(II)-heme o + diphosphate</text>
        <dbReference type="Rhea" id="RHEA:28070"/>
        <dbReference type="ChEBI" id="CHEBI:15377"/>
        <dbReference type="ChEBI" id="CHEBI:33019"/>
        <dbReference type="ChEBI" id="CHEBI:60344"/>
        <dbReference type="ChEBI" id="CHEBI:60530"/>
        <dbReference type="ChEBI" id="CHEBI:175763"/>
        <dbReference type="EC" id="2.5.1.141"/>
    </reaction>
</comment>
<dbReference type="Proteomes" id="UP000308230">
    <property type="component" value="Unassembled WGS sequence"/>
</dbReference>
<feature type="transmembrane region" description="Helical" evidence="10">
    <location>
        <begin position="176"/>
        <end position="197"/>
    </location>
</feature>
<proteinExistence type="inferred from homology"/>
<reference evidence="11 12" key="1">
    <citation type="submission" date="2019-04" db="EMBL/GenBank/DDBJ databases">
        <title>Bacillus caeni sp. nov., a bacterium isolated from mangrove sediment.</title>
        <authorList>
            <person name="Huang H."/>
            <person name="Mo K."/>
            <person name="Hu Y."/>
        </authorList>
    </citation>
    <scope>NUCLEOTIDE SEQUENCE [LARGE SCALE GENOMIC DNA]</scope>
    <source>
        <strain evidence="11 12">HB172195</strain>
    </source>
</reference>
<keyword evidence="3 10" id="KW-1003">Cell membrane</keyword>
<dbReference type="PANTHER" id="PTHR43448:SF2">
    <property type="entry name" value="PROTOHEME IX FARNESYLTRANSFERASE, MITOCHONDRIAL"/>
    <property type="match status" value="1"/>
</dbReference>
<gene>
    <name evidence="10" type="primary">ctaB</name>
    <name evidence="11" type="ORF">FCL54_07525</name>
</gene>
<keyword evidence="12" id="KW-1185">Reference proteome</keyword>
<dbReference type="EMBL" id="SWLG01000005">
    <property type="protein sequence ID" value="TLS37973.1"/>
    <property type="molecule type" value="Genomic_DNA"/>
</dbReference>
<sequence>MEPGPLSEANPTGTWKDFLTLTKVGIVLNNLITTFTGIWIASVVTDFNLFANLHVLILAILGTAFVVAGGTSLNNFIDRDIDQLMARTNTRPSVTGKIPANQVLWVGLSLSALGTVLLYITEPMAALLGLLGLIIYVVLYTMWTKRTTSLNTVIGSFSGAMPPMIGWAAVDPNLHPIAWGMFLIMFLWQPPHFLALAMKRVDDYRDAGIPMLPVVAGFEMTKRQMVIYIAALIPVSLLLYSFGTVYIIAASVLGAGWLAIGIAGFFMKDDLKWARIMFVYSLNYLTILFILMIAVNVNP</sequence>
<dbReference type="UniPathway" id="UPA00834">
    <property type="reaction ID" value="UER00712"/>
</dbReference>
<dbReference type="EC" id="2.5.1.141" evidence="10"/>
<organism evidence="11 12">
    <name type="scientific">Exobacillus caeni</name>
    <dbReference type="NCBI Taxonomy" id="2574798"/>
    <lineage>
        <taxon>Bacteria</taxon>
        <taxon>Bacillati</taxon>
        <taxon>Bacillota</taxon>
        <taxon>Bacilli</taxon>
        <taxon>Bacillales</taxon>
        <taxon>Guptibacillaceae</taxon>
        <taxon>Exobacillus</taxon>
    </lineage>
</organism>
<dbReference type="HAMAP" id="MF_00154">
    <property type="entry name" value="CyoE_CtaB"/>
    <property type="match status" value="1"/>
</dbReference>
<keyword evidence="5 10" id="KW-0812">Transmembrane</keyword>
<keyword evidence="7 10" id="KW-0350">Heme biosynthesis</keyword>
<keyword evidence="6 10" id="KW-1133">Transmembrane helix</keyword>
<comment type="similarity">
    <text evidence="10">Belongs to the UbiA prenyltransferase family. Protoheme IX farnesyltransferase subfamily.</text>
</comment>
<comment type="caution">
    <text evidence="11">The sequence shown here is derived from an EMBL/GenBank/DDBJ whole genome shotgun (WGS) entry which is preliminary data.</text>
</comment>
<comment type="function">
    <text evidence="10">Converts heme B (protoheme IX) to heme O by substitution of the vinyl group on carbon 2 of heme B porphyrin ring with a hydroxyethyl farnesyl side group.</text>
</comment>
<evidence type="ECO:0000256" key="10">
    <source>
        <dbReference type="HAMAP-Rule" id="MF_00154"/>
    </source>
</evidence>
<feature type="transmembrane region" description="Helical" evidence="10">
    <location>
        <begin position="278"/>
        <end position="297"/>
    </location>
</feature>
<accession>A0A5R9FAS1</accession>
<dbReference type="AlphaFoldDB" id="A0A5R9FAS1"/>
<dbReference type="CDD" id="cd13957">
    <property type="entry name" value="PT_UbiA_Cox10"/>
    <property type="match status" value="1"/>
</dbReference>